<dbReference type="RefSeq" id="WP_191197624.1">
    <property type="nucleotide sequence ID" value="NZ_BAAAPA010000002.1"/>
</dbReference>
<dbReference type="Proteomes" id="UP000649289">
    <property type="component" value="Unassembled WGS sequence"/>
</dbReference>
<reference evidence="2 3" key="1">
    <citation type="submission" date="2020-09" db="EMBL/GenBank/DDBJ databases">
        <title>novel species in genus Nocardioides.</title>
        <authorList>
            <person name="Zhang G."/>
        </authorList>
    </citation>
    <scope>NUCLEOTIDE SEQUENCE [LARGE SCALE GENOMIC DNA]</scope>
    <source>
        <strain evidence="2 3">19197</strain>
    </source>
</reference>
<evidence type="ECO:0000259" key="1">
    <source>
        <dbReference type="Pfam" id="PF01979"/>
    </source>
</evidence>
<dbReference type="PANTHER" id="PTHR43135:SF4">
    <property type="entry name" value="AMIDOHYDROLASE-RELATED DOMAIN-CONTAINING PROTEIN"/>
    <property type="match status" value="1"/>
</dbReference>
<protein>
    <submittedName>
        <fullName evidence="2">Amidohydrolase family protein</fullName>
    </submittedName>
</protein>
<proteinExistence type="predicted"/>
<dbReference type="InterPro" id="IPR032466">
    <property type="entry name" value="Metal_Hydrolase"/>
</dbReference>
<comment type="caution">
    <text evidence="2">The sequence shown here is derived from an EMBL/GenBank/DDBJ whole genome shotgun (WGS) entry which is preliminary data.</text>
</comment>
<feature type="domain" description="Amidohydrolase-related" evidence="1">
    <location>
        <begin position="44"/>
        <end position="345"/>
    </location>
</feature>
<dbReference type="Pfam" id="PF01979">
    <property type="entry name" value="Amidohydro_1"/>
    <property type="match status" value="1"/>
</dbReference>
<evidence type="ECO:0000313" key="2">
    <source>
        <dbReference type="EMBL" id="MBD3913277.1"/>
    </source>
</evidence>
<evidence type="ECO:0000313" key="3">
    <source>
        <dbReference type="Proteomes" id="UP000649289"/>
    </source>
</evidence>
<sequence length="364" mass="39007">MPSQPAQRYRGQVLPDGEPRDLYVVEGRVTFEPQAGADTVAQGWIVPGLVDAHCHLGLDDFGATDDEATEQQAVDDRDGGALLIRDAGSASDTRWIHDREDLPRLIRCGRHIAATKRYIRGYAHEVEPADLATYAAQEARNGDGWIKLVGDWISREEGDLAPSFPAEAFRDAIDAAHAEGAKVTAHCFGHGVLPGLIEAGIDCIEHGTGLTEDLIDAMVERGTRLVPTVMQLDKFPEHAAAGVERFPDYAATMTDLYDRMPATIMAAHEAGVPIYAGSDGGGISRHGNIAGEVEALARIGMSAFDALGAASWRAREWLGVDGLVEGASADFVVYDRDPVDDLSVLRTPSAVVLRGVARRPGAHS</sequence>
<dbReference type="InterPro" id="IPR051781">
    <property type="entry name" value="Metallo-dep_Hydrolase"/>
</dbReference>
<dbReference type="EMBL" id="JACXYY010000001">
    <property type="protein sequence ID" value="MBD3913277.1"/>
    <property type="molecule type" value="Genomic_DNA"/>
</dbReference>
<name>A0ABR8MBH2_9ACTN</name>
<dbReference type="InterPro" id="IPR011059">
    <property type="entry name" value="Metal-dep_hydrolase_composite"/>
</dbReference>
<dbReference type="SUPFAM" id="SSF51556">
    <property type="entry name" value="Metallo-dependent hydrolases"/>
    <property type="match status" value="1"/>
</dbReference>
<gene>
    <name evidence="2" type="ORF">IEZ25_01520</name>
</gene>
<keyword evidence="3" id="KW-1185">Reference proteome</keyword>
<dbReference type="Gene3D" id="3.20.20.140">
    <property type="entry name" value="Metal-dependent hydrolases"/>
    <property type="match status" value="1"/>
</dbReference>
<dbReference type="PANTHER" id="PTHR43135">
    <property type="entry name" value="ALPHA-D-RIBOSE 1-METHYLPHOSPHONATE 5-TRIPHOSPHATE DIPHOSPHATASE"/>
    <property type="match status" value="1"/>
</dbReference>
<organism evidence="2 3">
    <name type="scientific">Nocardioides hwasunensis</name>
    <dbReference type="NCBI Taxonomy" id="397258"/>
    <lineage>
        <taxon>Bacteria</taxon>
        <taxon>Bacillati</taxon>
        <taxon>Actinomycetota</taxon>
        <taxon>Actinomycetes</taxon>
        <taxon>Propionibacteriales</taxon>
        <taxon>Nocardioidaceae</taxon>
        <taxon>Nocardioides</taxon>
    </lineage>
</organism>
<dbReference type="InterPro" id="IPR006680">
    <property type="entry name" value="Amidohydro-rel"/>
</dbReference>
<accession>A0ABR8MBH2</accession>
<dbReference type="Gene3D" id="2.30.40.10">
    <property type="entry name" value="Urease, subunit C, domain 1"/>
    <property type="match status" value="1"/>
</dbReference>